<dbReference type="Pfam" id="PF02633">
    <property type="entry name" value="Creatininase"/>
    <property type="match status" value="1"/>
</dbReference>
<gene>
    <name evidence="6" type="ORF">SAMN05216283_11217</name>
</gene>
<proteinExistence type="inferred from homology"/>
<evidence type="ECO:0000256" key="2">
    <source>
        <dbReference type="ARBA" id="ARBA00022723"/>
    </source>
</evidence>
<keyword evidence="4" id="KW-0862">Zinc</keyword>
<evidence type="ECO:0000313" key="6">
    <source>
        <dbReference type="EMBL" id="SFF65919.1"/>
    </source>
</evidence>
<dbReference type="STRING" id="655355.SAMN05216283_11217"/>
<dbReference type="SUPFAM" id="SSF102215">
    <property type="entry name" value="Creatininase"/>
    <property type="match status" value="1"/>
</dbReference>
<evidence type="ECO:0000313" key="7">
    <source>
        <dbReference type="Proteomes" id="UP000198964"/>
    </source>
</evidence>
<dbReference type="AlphaFoldDB" id="A0A1I2KHZ7"/>
<evidence type="ECO:0000256" key="3">
    <source>
        <dbReference type="ARBA" id="ARBA00022801"/>
    </source>
</evidence>
<reference evidence="6 7" key="1">
    <citation type="submission" date="2016-10" db="EMBL/GenBank/DDBJ databases">
        <authorList>
            <person name="de Groot N.N."/>
        </authorList>
    </citation>
    <scope>NUCLEOTIDE SEQUENCE [LARGE SCALE GENOMIC DNA]</scope>
    <source>
        <strain evidence="6 7">CGMCC 1.9156</strain>
    </source>
</reference>
<dbReference type="InterPro" id="IPR024087">
    <property type="entry name" value="Creatininase-like_sf"/>
</dbReference>
<dbReference type="PANTHER" id="PTHR35005:SF1">
    <property type="entry name" value="2-AMINO-5-FORMYLAMINO-6-RIBOSYLAMINOPYRIMIDIN-4(3H)-ONE 5'-MONOPHOSPHATE DEFORMYLASE"/>
    <property type="match status" value="1"/>
</dbReference>
<dbReference type="InterPro" id="IPR003785">
    <property type="entry name" value="Creatininase/forma_Hydrolase"/>
</dbReference>
<dbReference type="PANTHER" id="PTHR35005">
    <property type="entry name" value="3-DEHYDRO-SCYLLO-INOSOSE HYDROLASE"/>
    <property type="match status" value="1"/>
</dbReference>
<comment type="similarity">
    <text evidence="5">Belongs to the creatininase superfamily.</text>
</comment>
<evidence type="ECO:0000256" key="4">
    <source>
        <dbReference type="ARBA" id="ARBA00022833"/>
    </source>
</evidence>
<dbReference type="GO" id="GO:0009231">
    <property type="term" value="P:riboflavin biosynthetic process"/>
    <property type="evidence" value="ECO:0007669"/>
    <property type="project" value="TreeGrafter"/>
</dbReference>
<evidence type="ECO:0000256" key="1">
    <source>
        <dbReference type="ARBA" id="ARBA00001947"/>
    </source>
</evidence>
<dbReference type="Gene3D" id="3.40.50.10310">
    <property type="entry name" value="Creatininase"/>
    <property type="match status" value="1"/>
</dbReference>
<dbReference type="EMBL" id="FONW01000012">
    <property type="protein sequence ID" value="SFF65919.1"/>
    <property type="molecule type" value="Genomic_DNA"/>
</dbReference>
<dbReference type="GO" id="GO:0046872">
    <property type="term" value="F:metal ion binding"/>
    <property type="evidence" value="ECO:0007669"/>
    <property type="project" value="UniProtKB-KW"/>
</dbReference>
<evidence type="ECO:0000256" key="5">
    <source>
        <dbReference type="ARBA" id="ARBA00024029"/>
    </source>
</evidence>
<dbReference type="RefSeq" id="WP_093921160.1">
    <property type="nucleotide sequence ID" value="NZ_FONW01000012.1"/>
</dbReference>
<comment type="cofactor">
    <cofactor evidence="1">
        <name>Zn(2+)</name>
        <dbReference type="ChEBI" id="CHEBI:29105"/>
    </cofactor>
</comment>
<dbReference type="GO" id="GO:0016811">
    <property type="term" value="F:hydrolase activity, acting on carbon-nitrogen (but not peptide) bonds, in linear amides"/>
    <property type="evidence" value="ECO:0007669"/>
    <property type="project" value="TreeGrafter"/>
</dbReference>
<keyword evidence="3 6" id="KW-0378">Hydrolase</keyword>
<keyword evidence="7" id="KW-1185">Reference proteome</keyword>
<organism evidence="6 7">
    <name type="scientific">Sunxiuqinia elliptica</name>
    <dbReference type="NCBI Taxonomy" id="655355"/>
    <lineage>
        <taxon>Bacteria</taxon>
        <taxon>Pseudomonadati</taxon>
        <taxon>Bacteroidota</taxon>
        <taxon>Bacteroidia</taxon>
        <taxon>Marinilabiliales</taxon>
        <taxon>Prolixibacteraceae</taxon>
        <taxon>Sunxiuqinia</taxon>
    </lineage>
</organism>
<sequence>MKSPKLAENNWKTIRKQSIELAILPWGATEAHNYHLPYATDNYQAEAIATAAARKANRNSANIVVLPTIPFGVNTGQSDIKLTINMHPSTQAKMLTDIVESLNKQGIKKLLIMNGHGGNDFKQIIREVNYRFPEMFICASSWFKMPEHEQFFEEPGDHADEMETSMMLYLHPELVLPLDEAGDGKAKSFKIDAFNESWIWAERKWTQVSADTGIGNPRKATAEKGKAFFQFLVDKYSQVMLEIAQLDPKGSNYE</sequence>
<keyword evidence="2" id="KW-0479">Metal-binding</keyword>
<dbReference type="Proteomes" id="UP000198964">
    <property type="component" value="Unassembled WGS sequence"/>
</dbReference>
<name>A0A1I2KHZ7_9BACT</name>
<protein>
    <submittedName>
        <fullName evidence="6">Creatinine amidohydrolase</fullName>
    </submittedName>
</protein>
<accession>A0A1I2KHZ7</accession>